<dbReference type="EMBL" id="JAODUP010000133">
    <property type="protein sequence ID" value="KAK2160443.1"/>
    <property type="molecule type" value="Genomic_DNA"/>
</dbReference>
<evidence type="ECO:0000313" key="3">
    <source>
        <dbReference type="Proteomes" id="UP001208570"/>
    </source>
</evidence>
<reference evidence="2" key="1">
    <citation type="journal article" date="2023" name="Mol. Biol. Evol.">
        <title>Third-Generation Sequencing Reveals the Adaptive Role of the Epigenome in Three Deep-Sea Polychaetes.</title>
        <authorList>
            <person name="Perez M."/>
            <person name="Aroh O."/>
            <person name="Sun Y."/>
            <person name="Lan Y."/>
            <person name="Juniper S.K."/>
            <person name="Young C.R."/>
            <person name="Angers B."/>
            <person name="Qian P.Y."/>
        </authorList>
    </citation>
    <scope>NUCLEOTIDE SEQUENCE</scope>
    <source>
        <strain evidence="2">P08H-3</strain>
    </source>
</reference>
<protein>
    <submittedName>
        <fullName evidence="2">Uncharacterized protein</fullName>
    </submittedName>
</protein>
<keyword evidence="3" id="KW-1185">Reference proteome</keyword>
<dbReference type="AlphaFoldDB" id="A0AAD9JW59"/>
<evidence type="ECO:0000256" key="1">
    <source>
        <dbReference type="SAM" id="MobiDB-lite"/>
    </source>
</evidence>
<dbReference type="Proteomes" id="UP001208570">
    <property type="component" value="Unassembled WGS sequence"/>
</dbReference>
<gene>
    <name evidence="2" type="ORF">LSH36_133g03021</name>
</gene>
<name>A0AAD9JW59_9ANNE</name>
<accession>A0AAD9JW59</accession>
<comment type="caution">
    <text evidence="2">The sequence shown here is derived from an EMBL/GenBank/DDBJ whole genome shotgun (WGS) entry which is preliminary data.</text>
</comment>
<evidence type="ECO:0000313" key="2">
    <source>
        <dbReference type="EMBL" id="KAK2160443.1"/>
    </source>
</evidence>
<feature type="region of interest" description="Disordered" evidence="1">
    <location>
        <begin position="44"/>
        <end position="67"/>
    </location>
</feature>
<proteinExistence type="predicted"/>
<organism evidence="2 3">
    <name type="scientific">Paralvinella palmiformis</name>
    <dbReference type="NCBI Taxonomy" id="53620"/>
    <lineage>
        <taxon>Eukaryota</taxon>
        <taxon>Metazoa</taxon>
        <taxon>Spiralia</taxon>
        <taxon>Lophotrochozoa</taxon>
        <taxon>Annelida</taxon>
        <taxon>Polychaeta</taxon>
        <taxon>Sedentaria</taxon>
        <taxon>Canalipalpata</taxon>
        <taxon>Terebellida</taxon>
        <taxon>Terebelliformia</taxon>
        <taxon>Alvinellidae</taxon>
        <taxon>Paralvinella</taxon>
    </lineage>
</organism>
<sequence>MFQSSAEPFARARTAVSIQYTRLRSIKRDEIPYLLKVKDVMTGSRQAMEVRQSPSSERRLRPQRRLC</sequence>